<dbReference type="SMART" id="SM00256">
    <property type="entry name" value="FBOX"/>
    <property type="match status" value="1"/>
</dbReference>
<evidence type="ECO:0000313" key="3">
    <source>
        <dbReference type="EMBL" id="AFO98270.1"/>
    </source>
</evidence>
<dbReference type="GO" id="GO:0003677">
    <property type="term" value="F:DNA binding"/>
    <property type="evidence" value="ECO:0007669"/>
    <property type="project" value="InterPro"/>
</dbReference>
<dbReference type="PANTHER" id="PTHR31350:SF21">
    <property type="entry name" value="F-BOX ONLY PROTEIN 21"/>
    <property type="match status" value="1"/>
</dbReference>
<name>V9KJI4_CALMI</name>
<dbReference type="InterPro" id="IPR036047">
    <property type="entry name" value="F-box-like_dom_sf"/>
</dbReference>
<feature type="domain" description="F-box" evidence="1">
    <location>
        <begin position="7"/>
        <end position="49"/>
    </location>
</feature>
<proteinExistence type="evidence at transcript level"/>
<organism evidence="3">
    <name type="scientific">Callorhinchus milii</name>
    <name type="common">Ghost shark</name>
    <dbReference type="NCBI Taxonomy" id="7868"/>
    <lineage>
        <taxon>Eukaryota</taxon>
        <taxon>Metazoa</taxon>
        <taxon>Chordata</taxon>
        <taxon>Craniata</taxon>
        <taxon>Vertebrata</taxon>
        <taxon>Chondrichthyes</taxon>
        <taxon>Holocephali</taxon>
        <taxon>Chimaeriformes</taxon>
        <taxon>Callorhinchidae</taxon>
        <taxon>Callorhinchus</taxon>
    </lineage>
</organism>
<dbReference type="InterPro" id="IPR032698">
    <property type="entry name" value="SirB1_N"/>
</dbReference>
<dbReference type="Pfam" id="PF08755">
    <property type="entry name" value="YccV-like"/>
    <property type="match status" value="1"/>
</dbReference>
<dbReference type="Gene3D" id="2.30.30.390">
    <property type="entry name" value="Hemimethylated DNA-binding domain"/>
    <property type="match status" value="1"/>
</dbReference>
<dbReference type="Pfam" id="PF13369">
    <property type="entry name" value="Transglut_core2"/>
    <property type="match status" value="1"/>
</dbReference>
<dbReference type="NCBIfam" id="TIGR02097">
    <property type="entry name" value="yccV"/>
    <property type="match status" value="1"/>
</dbReference>
<dbReference type="SUPFAM" id="SSF81383">
    <property type="entry name" value="F-box domain"/>
    <property type="match status" value="1"/>
</dbReference>
<accession>V9KJI4</accession>
<dbReference type="Gene3D" id="1.20.1280.50">
    <property type="match status" value="1"/>
</dbReference>
<dbReference type="InterPro" id="IPR036623">
    <property type="entry name" value="Hemimethylated_DNA-bd_sf"/>
</dbReference>
<feature type="domain" description="Hemimethylated DNA-binding" evidence="2">
    <location>
        <begin position="475"/>
        <end position="572"/>
    </location>
</feature>
<dbReference type="SMART" id="SM00992">
    <property type="entry name" value="YccV-like"/>
    <property type="match status" value="1"/>
</dbReference>
<dbReference type="AlphaFoldDB" id="V9KJI4"/>
<dbReference type="SUPFAM" id="SSF141255">
    <property type="entry name" value="YccV-like"/>
    <property type="match status" value="1"/>
</dbReference>
<evidence type="ECO:0000259" key="1">
    <source>
        <dbReference type="SMART" id="SM00256"/>
    </source>
</evidence>
<dbReference type="PANTHER" id="PTHR31350">
    <property type="entry name" value="SI:DKEY-261L7.2"/>
    <property type="match status" value="1"/>
</dbReference>
<evidence type="ECO:0000259" key="2">
    <source>
        <dbReference type="SMART" id="SM00992"/>
    </source>
</evidence>
<protein>
    <submittedName>
        <fullName evidence="3">F-box only protein 21</fullName>
    </submittedName>
</protein>
<dbReference type="Pfam" id="PF12937">
    <property type="entry name" value="F-box-like"/>
    <property type="match status" value="1"/>
</dbReference>
<dbReference type="InterPro" id="IPR011722">
    <property type="entry name" value="Hemimethylated_DNA-bd_dom"/>
</dbReference>
<dbReference type="EMBL" id="JW865753">
    <property type="protein sequence ID" value="AFO98270.1"/>
    <property type="molecule type" value="mRNA"/>
</dbReference>
<dbReference type="InterPro" id="IPR001810">
    <property type="entry name" value="F-box_dom"/>
</dbReference>
<reference evidence="3" key="1">
    <citation type="journal article" date="2014" name="Nature">
        <title>Elephant shark genome provides unique insights into gnathostome evolution.</title>
        <authorList>
            <consortium name="International Elephant Shark Genome Sequencing Consortium"/>
            <person name="Venkatesh B."/>
            <person name="Lee A.P."/>
            <person name="Ravi V."/>
            <person name="Maurya A.K."/>
            <person name="Lian M.M."/>
            <person name="Swann J.B."/>
            <person name="Ohta Y."/>
            <person name="Flajnik M.F."/>
            <person name="Sutoh Y."/>
            <person name="Kasahara M."/>
            <person name="Hoon S."/>
            <person name="Gangu V."/>
            <person name="Roy S.W."/>
            <person name="Irimia M."/>
            <person name="Korzh V."/>
            <person name="Kondrychyn I."/>
            <person name="Lim Z.W."/>
            <person name="Tay B.H."/>
            <person name="Tohari S."/>
            <person name="Kong K.W."/>
            <person name="Ho S."/>
            <person name="Lorente-Galdos B."/>
            <person name="Quilez J."/>
            <person name="Marques-Bonet T."/>
            <person name="Raney B.J."/>
            <person name="Ingham P.W."/>
            <person name="Tay A."/>
            <person name="Hillier L.W."/>
            <person name="Minx P."/>
            <person name="Boehm T."/>
            <person name="Wilson R.K."/>
            <person name="Brenner S."/>
            <person name="Warren W.C."/>
        </authorList>
    </citation>
    <scope>NUCLEOTIDE SEQUENCE</scope>
    <source>
        <tissue evidence="3">Intestine</tissue>
    </source>
</reference>
<sequence length="597" mass="69267">MAALAELPDELLEQILRCPALGPRDLASVCLTCRRLSDAFQGRGSLWRHKLTHRWPTLLKHYSRTKRYNWWEEYRTRHSVGLQVRKIVETFSKRFFAKEQVPVDGFRDIEALNGPCHFIEDELVTILNMDRRKYLTSKYYTRKILYYIRQKDIMEKLKEFLSNPPDMQRLIEGAVLIDQYLDPLAETSLESILRELNDITEEVKRVLRLTNSSHPSIAADRDGDTFIDSLDLQRQALVAMNSVLYKQLKFSGNEDNYLKPVNFYIHQVLREKEGIRIALCVLYSTIGRNLGIRLEPVSFLGYFLLRWCQKPEGSTDFLDYVYIDAFDNGKLYTAKECECLLDQPVATSYYSPTSTKNMLLCMATNLFHRGKENASDESYQLLGNTLDLYVTLTTIDLCLTLTPDDVQYLMLPARLYFQLGINPEKVLDILQRVQVIDPSHHNVGHMIQLTLEQIARKNLMAELQIKHRTNEKHREVAFSVGLIMKHKRYGYDCVICGWDPKCMMEVNWMRNMGVYNLPNGPNQPFYNVLVQDGSCRYAAQENLVYNPAPLEIGHEKVGRYFSEFTGFHYVANVELQMQYPGDLASTSQTVQRVYGCI</sequence>